<evidence type="ECO:0000313" key="1">
    <source>
        <dbReference type="EMBL" id="QOE17474.1"/>
    </source>
</evidence>
<proteinExistence type="predicted"/>
<protein>
    <submittedName>
        <fullName evidence="1">Uncharacterized protein</fullName>
    </submittedName>
</protein>
<gene>
    <name evidence="1" type="primary">orf100</name>
</gene>
<dbReference type="GeneID" id="60235918"/>
<dbReference type="AlphaFoldDB" id="A0A7L8EZI4"/>
<accession>A0A7L8EZI4</accession>
<dbReference type="EMBL" id="MN881998">
    <property type="protein sequence ID" value="QOE17474.1"/>
    <property type="molecule type" value="Genomic_DNA"/>
</dbReference>
<keyword evidence="1" id="KW-0496">Mitochondrion</keyword>
<dbReference type="RefSeq" id="YP_009945110.1">
    <property type="nucleotide sequence ID" value="NC_051483.1"/>
</dbReference>
<sequence length="100" mass="10972">MINFSISFINNLSIPDTAQLFAEAFSNSCIAFVAITELAQGITESVAIELTSYGMDEFLDAQGLPSRSSSIQNFREYKNIQDINLVLLTNKLVSSGVFRA</sequence>
<geneLocation type="mitochondrion" evidence="1"/>
<name>A0A7L8EZI4_MONLA</name>
<organism evidence="1">
    <name type="scientific">Monilinia laxa</name>
    <name type="common">Brown rot fungus</name>
    <name type="synonym">Sclerotinia laxa</name>
    <dbReference type="NCBI Taxonomy" id="61186"/>
    <lineage>
        <taxon>Eukaryota</taxon>
        <taxon>Fungi</taxon>
        <taxon>Dikarya</taxon>
        <taxon>Ascomycota</taxon>
        <taxon>Pezizomycotina</taxon>
        <taxon>Leotiomycetes</taxon>
        <taxon>Helotiales</taxon>
        <taxon>Sclerotiniaceae</taxon>
        <taxon>Monilinia</taxon>
    </lineage>
</organism>
<reference evidence="1" key="1">
    <citation type="journal article" date="2020" name="Sci. Rep.">
        <title>First characterization of the complete mitochondrial genome of fungal plant-pathogen Monilinia laxa which represents the mobile intron rich structure.</title>
        <authorList>
            <person name="Yildiz G."/>
            <person name="Ozkilinc H."/>
        </authorList>
    </citation>
    <scope>NUCLEOTIDE SEQUENCE</scope>
</reference>